<evidence type="ECO:0000313" key="3">
    <source>
        <dbReference type="Proteomes" id="UP000594638"/>
    </source>
</evidence>
<evidence type="ECO:0000313" key="2">
    <source>
        <dbReference type="EMBL" id="CAA3012366.1"/>
    </source>
</evidence>
<dbReference type="Proteomes" id="UP000594638">
    <property type="component" value="Unassembled WGS sequence"/>
</dbReference>
<dbReference type="EMBL" id="CACTIH010007398">
    <property type="protein sequence ID" value="CAA3012366.1"/>
    <property type="molecule type" value="Genomic_DNA"/>
</dbReference>
<dbReference type="Gramene" id="OE9A033878T1">
    <property type="protein sequence ID" value="OE9A033878C1"/>
    <property type="gene ID" value="OE9A033878"/>
</dbReference>
<dbReference type="AlphaFoldDB" id="A0A8S0U4L3"/>
<feature type="region of interest" description="Disordered" evidence="1">
    <location>
        <begin position="1"/>
        <end position="27"/>
    </location>
</feature>
<keyword evidence="3" id="KW-1185">Reference proteome</keyword>
<comment type="caution">
    <text evidence="2">The sequence shown here is derived from an EMBL/GenBank/DDBJ whole genome shotgun (WGS) entry which is preliminary data.</text>
</comment>
<evidence type="ECO:0000256" key="1">
    <source>
        <dbReference type="SAM" id="MobiDB-lite"/>
    </source>
</evidence>
<reference evidence="2 3" key="1">
    <citation type="submission" date="2019-12" db="EMBL/GenBank/DDBJ databases">
        <authorList>
            <person name="Alioto T."/>
            <person name="Alioto T."/>
            <person name="Gomez Garrido J."/>
        </authorList>
    </citation>
    <scope>NUCLEOTIDE SEQUENCE [LARGE SCALE GENOMIC DNA]</scope>
</reference>
<organism evidence="2 3">
    <name type="scientific">Olea europaea subsp. europaea</name>
    <dbReference type="NCBI Taxonomy" id="158383"/>
    <lineage>
        <taxon>Eukaryota</taxon>
        <taxon>Viridiplantae</taxon>
        <taxon>Streptophyta</taxon>
        <taxon>Embryophyta</taxon>
        <taxon>Tracheophyta</taxon>
        <taxon>Spermatophyta</taxon>
        <taxon>Magnoliopsida</taxon>
        <taxon>eudicotyledons</taxon>
        <taxon>Gunneridae</taxon>
        <taxon>Pentapetalae</taxon>
        <taxon>asterids</taxon>
        <taxon>lamiids</taxon>
        <taxon>Lamiales</taxon>
        <taxon>Oleaceae</taxon>
        <taxon>Oleeae</taxon>
        <taxon>Olea</taxon>
    </lineage>
</organism>
<accession>A0A8S0U4L3</accession>
<name>A0A8S0U4L3_OLEEU</name>
<sequence length="83" mass="8983">MDCEVEPGGEASSGEHGKDADRGLAQGSTDTVRLSNLLTGNMRLRFFSPDLGALIRWRWKAMGDWVCAGKEAGMLLLKGNCVK</sequence>
<gene>
    <name evidence="2" type="ORF">OLEA9_A033878</name>
</gene>
<proteinExistence type="predicted"/>
<protein>
    <submittedName>
        <fullName evidence="2">Uncharacterized protein</fullName>
    </submittedName>
</protein>
<feature type="compositionally biased region" description="Basic and acidic residues" evidence="1">
    <location>
        <begin position="13"/>
        <end position="22"/>
    </location>
</feature>